<protein>
    <submittedName>
        <fullName evidence="1">Uncharacterized protein</fullName>
    </submittedName>
</protein>
<keyword evidence="2" id="KW-1185">Reference proteome</keyword>
<sequence>MSLFVHNYINKTKKTHQRTPSFMNKRIMTFSEIKPTADRLGYISVLKIKKETII</sequence>
<dbReference type="Proteomes" id="UP000027442">
    <property type="component" value="Unassembled WGS sequence"/>
</dbReference>
<proteinExistence type="predicted"/>
<reference evidence="1 2" key="1">
    <citation type="submission" date="2013-08" db="EMBL/GenBank/DDBJ databases">
        <authorList>
            <person name="Weinstock G."/>
            <person name="Sodergren E."/>
            <person name="Wylie T."/>
            <person name="Fulton L."/>
            <person name="Fulton R."/>
            <person name="Fronick C."/>
            <person name="O'Laughlin M."/>
            <person name="Godfrey J."/>
            <person name="Miner T."/>
            <person name="Herter B."/>
            <person name="Appelbaum E."/>
            <person name="Cordes M."/>
            <person name="Lek S."/>
            <person name="Wollam A."/>
            <person name="Pepin K.H."/>
            <person name="Palsikar V.B."/>
            <person name="Mitreva M."/>
            <person name="Wilson R.K."/>
        </authorList>
    </citation>
    <scope>NUCLEOTIDE SEQUENCE [LARGE SCALE GENOMIC DNA]</scope>
    <source>
        <strain evidence="1 2">ATCC 15930</strain>
    </source>
</reference>
<accession>A0A069QJ10</accession>
<dbReference type="EMBL" id="JNGW01000044">
    <property type="protein sequence ID" value="KDR52810.1"/>
    <property type="molecule type" value="Genomic_DNA"/>
</dbReference>
<name>A0A069QJ10_HOYLO</name>
<comment type="caution">
    <text evidence="1">The sequence shown here is derived from an EMBL/GenBank/DDBJ whole genome shotgun (WGS) entry which is preliminary data.</text>
</comment>
<dbReference type="PATRIC" id="fig|1122985.7.peg.1158"/>
<evidence type="ECO:0000313" key="1">
    <source>
        <dbReference type="EMBL" id="KDR52810.1"/>
    </source>
</evidence>
<dbReference type="HOGENOM" id="CLU_3046567_0_0_10"/>
<organism evidence="1 2">
    <name type="scientific">Hoylesella loescheii DSM 19665 = JCM 12249 = ATCC 15930</name>
    <dbReference type="NCBI Taxonomy" id="1122985"/>
    <lineage>
        <taxon>Bacteria</taxon>
        <taxon>Pseudomonadati</taxon>
        <taxon>Bacteroidota</taxon>
        <taxon>Bacteroidia</taxon>
        <taxon>Bacteroidales</taxon>
        <taxon>Prevotellaceae</taxon>
        <taxon>Hoylesella</taxon>
    </lineage>
</organism>
<dbReference type="AlphaFoldDB" id="A0A069QJ10"/>
<gene>
    <name evidence="1" type="ORF">HMPREF1991_01114</name>
</gene>
<evidence type="ECO:0000313" key="2">
    <source>
        <dbReference type="Proteomes" id="UP000027442"/>
    </source>
</evidence>